<feature type="region of interest" description="Disordered" evidence="1">
    <location>
        <begin position="1"/>
        <end position="50"/>
    </location>
</feature>
<evidence type="ECO:0000256" key="1">
    <source>
        <dbReference type="SAM" id="MobiDB-lite"/>
    </source>
</evidence>
<organism evidence="2 3">
    <name type="scientific">Pycnococcus provasolii</name>
    <dbReference type="NCBI Taxonomy" id="41880"/>
    <lineage>
        <taxon>Eukaryota</taxon>
        <taxon>Viridiplantae</taxon>
        <taxon>Chlorophyta</taxon>
        <taxon>Pseudoscourfieldiophyceae</taxon>
        <taxon>Pseudoscourfieldiales</taxon>
        <taxon>Pycnococcaceae</taxon>
        <taxon>Pycnococcus</taxon>
    </lineage>
</organism>
<dbReference type="AlphaFoldDB" id="A0A830HY75"/>
<accession>A0A830HY75</accession>
<dbReference type="EMBL" id="BNJQ01000029">
    <property type="protein sequence ID" value="GHP10381.1"/>
    <property type="molecule type" value="Genomic_DNA"/>
</dbReference>
<dbReference type="Proteomes" id="UP000660262">
    <property type="component" value="Unassembled WGS sequence"/>
</dbReference>
<gene>
    <name evidence="2" type="ORF">PPROV_000911200</name>
</gene>
<comment type="caution">
    <text evidence="2">The sequence shown here is derived from an EMBL/GenBank/DDBJ whole genome shotgun (WGS) entry which is preliminary data.</text>
</comment>
<evidence type="ECO:0000313" key="3">
    <source>
        <dbReference type="Proteomes" id="UP000660262"/>
    </source>
</evidence>
<reference evidence="2" key="1">
    <citation type="submission" date="2020-10" db="EMBL/GenBank/DDBJ databases">
        <title>Unveiling of a novel bifunctional photoreceptor, Dualchrome1, isolated from a cosmopolitan green alga.</title>
        <authorList>
            <person name="Suzuki S."/>
            <person name="Kawachi M."/>
        </authorList>
    </citation>
    <scope>NUCLEOTIDE SEQUENCE</scope>
    <source>
        <strain evidence="2">NIES 2893</strain>
    </source>
</reference>
<feature type="region of interest" description="Disordered" evidence="1">
    <location>
        <begin position="178"/>
        <end position="200"/>
    </location>
</feature>
<sequence length="200" mass="21967">MSRQVMRAPEQPLNAHPNALTSPAVSPRRLGRRPAHQKDAEETTQAFLSTPPVSALVSRPGNAAANHKGATKTRLHQTVPARGGSMGEAADALEAFANAMRDAHNAKRRAALLSSKLGHTLGSVSQTTTTTTTTTTTGVARSFARTYLHKPTPTYDTRRLPTNARRRRGLDEAVERVHARRTRKPPARRERYVFRRPRGV</sequence>
<name>A0A830HY75_9CHLO</name>
<evidence type="ECO:0000313" key="2">
    <source>
        <dbReference type="EMBL" id="GHP10381.1"/>
    </source>
</evidence>
<keyword evidence="3" id="KW-1185">Reference proteome</keyword>
<protein>
    <submittedName>
        <fullName evidence="2">Uncharacterized protein</fullName>
    </submittedName>
</protein>
<proteinExistence type="predicted"/>